<name>A0A517PRB4_9PLAN</name>
<dbReference type="OrthoDB" id="2656488at2"/>
<evidence type="ECO:0000313" key="2">
    <source>
        <dbReference type="EMBL" id="QDT21916.1"/>
    </source>
</evidence>
<dbReference type="InterPro" id="IPR025579">
    <property type="entry name" value="DUF4357"/>
</dbReference>
<organism evidence="2 3">
    <name type="scientific">Gimesia chilikensis</name>
    <dbReference type="NCBI Taxonomy" id="2605989"/>
    <lineage>
        <taxon>Bacteria</taxon>
        <taxon>Pseudomonadati</taxon>
        <taxon>Planctomycetota</taxon>
        <taxon>Planctomycetia</taxon>
        <taxon>Planctomycetales</taxon>
        <taxon>Planctomycetaceae</taxon>
        <taxon>Gimesia</taxon>
    </lineage>
</organism>
<reference evidence="2 3" key="1">
    <citation type="submission" date="2019-02" db="EMBL/GenBank/DDBJ databases">
        <title>Deep-cultivation of Planctomycetes and their phenomic and genomic characterization uncovers novel biology.</title>
        <authorList>
            <person name="Wiegand S."/>
            <person name="Jogler M."/>
            <person name="Boedeker C."/>
            <person name="Pinto D."/>
            <person name="Vollmers J."/>
            <person name="Rivas-Marin E."/>
            <person name="Kohn T."/>
            <person name="Peeters S.H."/>
            <person name="Heuer A."/>
            <person name="Rast P."/>
            <person name="Oberbeckmann S."/>
            <person name="Bunk B."/>
            <person name="Jeske O."/>
            <person name="Meyerdierks A."/>
            <person name="Storesund J.E."/>
            <person name="Kallscheuer N."/>
            <person name="Luecker S."/>
            <person name="Lage O.M."/>
            <person name="Pohl T."/>
            <person name="Merkel B.J."/>
            <person name="Hornburger P."/>
            <person name="Mueller R.-W."/>
            <person name="Bruemmer F."/>
            <person name="Labrenz M."/>
            <person name="Spormann A.M."/>
            <person name="Op den Camp H."/>
            <person name="Overmann J."/>
            <person name="Amann R."/>
            <person name="Jetten M.S.M."/>
            <person name="Mascher T."/>
            <person name="Medema M.H."/>
            <person name="Devos D.P."/>
            <person name="Kaster A.-K."/>
            <person name="Ovreas L."/>
            <person name="Rohde M."/>
            <person name="Galperin M.Y."/>
            <person name="Jogler C."/>
        </authorList>
    </citation>
    <scope>NUCLEOTIDE SEQUENCE [LARGE SCALE GENOMIC DNA]</scope>
    <source>
        <strain evidence="2 3">HG66A1</strain>
    </source>
</reference>
<gene>
    <name evidence="2" type="ORF">HG66A1_37210</name>
</gene>
<dbReference type="CDD" id="cd10447">
    <property type="entry name" value="GIY-YIG_unchar_2"/>
    <property type="match status" value="1"/>
</dbReference>
<evidence type="ECO:0000259" key="1">
    <source>
        <dbReference type="Pfam" id="PF14267"/>
    </source>
</evidence>
<dbReference type="RefSeq" id="WP_145186969.1">
    <property type="nucleotide sequence ID" value="NZ_CP036266.1"/>
</dbReference>
<proteinExistence type="predicted"/>
<keyword evidence="3" id="KW-1185">Reference proteome</keyword>
<evidence type="ECO:0000313" key="3">
    <source>
        <dbReference type="Proteomes" id="UP000320421"/>
    </source>
</evidence>
<dbReference type="Pfam" id="PF14267">
    <property type="entry name" value="DUF4357"/>
    <property type="match status" value="1"/>
</dbReference>
<protein>
    <recommendedName>
        <fullName evidence="1">DUF4357 domain-containing protein</fullName>
    </recommendedName>
</protein>
<dbReference type="Proteomes" id="UP000320421">
    <property type="component" value="Chromosome"/>
</dbReference>
<dbReference type="EMBL" id="CP036266">
    <property type="protein sequence ID" value="QDT21916.1"/>
    <property type="molecule type" value="Genomic_DNA"/>
</dbReference>
<feature type="domain" description="DUF4357" evidence="1">
    <location>
        <begin position="225"/>
        <end position="277"/>
    </location>
</feature>
<accession>A0A517PRB4</accession>
<dbReference type="AlphaFoldDB" id="A0A517PRB4"/>
<sequence>MGRKLTIYMLDGSATGPKTIEIGNWSGKAIYCPRAKLKSLLSRQEFDSPGIYFLRGQSESYEFDESIYIGEAEELRARLKQHIADRDFDSVICFLSKDEMLTKAHIKYLEARLISLSREANSSYVENSNTPKASRISEADISDMEYFIEQIRLILPTVGLNSLVVAAPHSVQSVSTEDNDPTYRIKSKSLNATMVETDGAFVVKAGSQANISTSNSISEGWLKIRKKLLEAEVLKKQGKYLVFTEDASFSSPSAASSVVLGRQAPGPVSWLNQDGITYKEVQESPNNI</sequence>